<feature type="compositionally biased region" description="Basic and acidic residues" evidence="1">
    <location>
        <begin position="369"/>
        <end position="380"/>
    </location>
</feature>
<gene>
    <name evidence="2" type="ORF">FRX31_031521</name>
</gene>
<evidence type="ECO:0000313" key="3">
    <source>
        <dbReference type="Proteomes" id="UP000554482"/>
    </source>
</evidence>
<evidence type="ECO:0000313" key="2">
    <source>
        <dbReference type="EMBL" id="KAF5178892.1"/>
    </source>
</evidence>
<evidence type="ECO:0000256" key="1">
    <source>
        <dbReference type="SAM" id="MobiDB-lite"/>
    </source>
</evidence>
<feature type="non-terminal residue" evidence="2">
    <location>
        <position position="1"/>
    </location>
</feature>
<feature type="region of interest" description="Disordered" evidence="1">
    <location>
        <begin position="351"/>
        <end position="380"/>
    </location>
</feature>
<dbReference type="InterPro" id="IPR040256">
    <property type="entry name" value="At4g02000-like"/>
</dbReference>
<dbReference type="PANTHER" id="PTHR31286:SF180">
    <property type="entry name" value="OS10G0362600 PROTEIN"/>
    <property type="match status" value="1"/>
</dbReference>
<reference evidence="2 3" key="1">
    <citation type="submission" date="2020-06" db="EMBL/GenBank/DDBJ databases">
        <title>Transcriptomic and genomic resources for Thalictrum thalictroides and T. hernandezii: Facilitating candidate gene discovery in an emerging model plant lineage.</title>
        <authorList>
            <person name="Arias T."/>
            <person name="Riano-Pachon D.M."/>
            <person name="Di Stilio V.S."/>
        </authorList>
    </citation>
    <scope>NUCLEOTIDE SEQUENCE [LARGE SCALE GENOMIC DNA]</scope>
    <source>
        <strain evidence="3">cv. WT478/WT964</strain>
        <tissue evidence="2">Leaves</tissue>
    </source>
</reference>
<sequence length="380" mass="41998">TVPVLRYVEVRRVLPTSIEGSKQNPSFASVVNSLQTKVGRDIDLATLPVPGKQGSFPTVKLAKSDVLKGIDQCKWALVGRLDFQKTNILKVRAEIASKWELKGICKAIPLGKGYLMLNCENEEDYETVPDKVWLEVDDTNIAFWQPVELGKLPKFCSNCKKVGHNLVECRVVKDAMAKQVQAEAMVNGEAAGQFRNQRKKDNKKNRVENEMQTDAVVVEDTREALVGDSENMEENIVVDFAKEVGSNSEIIALQPTNQFSVLAKMDNGEIIEEHATEVGQGTQSTEVVVEQNNALMLRDRPEDQDTTLAIEPGGMLPHSEGGKEAETHSSLAAKEAAAAKARLLELEANRQSIARESMSSPITKGKKIISKEELSKTRQW</sequence>
<dbReference type="EMBL" id="JABWDY010039447">
    <property type="protein sequence ID" value="KAF5178892.1"/>
    <property type="molecule type" value="Genomic_DNA"/>
</dbReference>
<feature type="compositionally biased region" description="Polar residues" evidence="1">
    <location>
        <begin position="351"/>
        <end position="362"/>
    </location>
</feature>
<protein>
    <submittedName>
        <fullName evidence="2">Uncharacterized protein</fullName>
    </submittedName>
</protein>
<keyword evidence="3" id="KW-1185">Reference proteome</keyword>
<organism evidence="2 3">
    <name type="scientific">Thalictrum thalictroides</name>
    <name type="common">Rue-anemone</name>
    <name type="synonym">Anemone thalictroides</name>
    <dbReference type="NCBI Taxonomy" id="46969"/>
    <lineage>
        <taxon>Eukaryota</taxon>
        <taxon>Viridiplantae</taxon>
        <taxon>Streptophyta</taxon>
        <taxon>Embryophyta</taxon>
        <taxon>Tracheophyta</taxon>
        <taxon>Spermatophyta</taxon>
        <taxon>Magnoliopsida</taxon>
        <taxon>Ranunculales</taxon>
        <taxon>Ranunculaceae</taxon>
        <taxon>Thalictroideae</taxon>
        <taxon>Thalictrum</taxon>
    </lineage>
</organism>
<proteinExistence type="predicted"/>
<name>A0A7J6V379_THATH</name>
<dbReference type="AlphaFoldDB" id="A0A7J6V379"/>
<comment type="caution">
    <text evidence="2">The sequence shown here is derived from an EMBL/GenBank/DDBJ whole genome shotgun (WGS) entry which is preliminary data.</text>
</comment>
<dbReference type="Proteomes" id="UP000554482">
    <property type="component" value="Unassembled WGS sequence"/>
</dbReference>
<dbReference type="PANTHER" id="PTHR31286">
    <property type="entry name" value="GLYCINE-RICH CELL WALL STRUCTURAL PROTEIN 1.8-LIKE"/>
    <property type="match status" value="1"/>
</dbReference>
<accession>A0A7J6V379</accession>